<comment type="caution">
    <text evidence="2">The sequence shown here is derived from an EMBL/GenBank/DDBJ whole genome shotgun (WGS) entry which is preliminary data.</text>
</comment>
<dbReference type="Proteomes" id="UP000002979">
    <property type="component" value="Unassembled WGS sequence"/>
</dbReference>
<name>A4EBG3_COLAA</name>
<dbReference type="EMBL" id="AAVN02000007">
    <property type="protein sequence ID" value="EBA39167.1"/>
    <property type="molecule type" value="Genomic_DNA"/>
</dbReference>
<accession>A4EBG3</accession>
<protein>
    <submittedName>
        <fullName evidence="2">Uncharacterized protein</fullName>
    </submittedName>
</protein>
<dbReference type="AlphaFoldDB" id="A4EBG3"/>
<gene>
    <name evidence="2" type="ORF">COLAER_01781</name>
</gene>
<evidence type="ECO:0000313" key="3">
    <source>
        <dbReference type="Proteomes" id="UP000002979"/>
    </source>
</evidence>
<organism evidence="2 3">
    <name type="scientific">Collinsella aerofaciens (strain ATCC 25986 / DSM 3979 / JCM 10188 / KCTC 3647 / NCTC 11838 / VPI 1003)</name>
    <dbReference type="NCBI Taxonomy" id="411903"/>
    <lineage>
        <taxon>Bacteria</taxon>
        <taxon>Bacillati</taxon>
        <taxon>Actinomycetota</taxon>
        <taxon>Coriobacteriia</taxon>
        <taxon>Coriobacteriales</taxon>
        <taxon>Coriobacteriaceae</taxon>
        <taxon>Collinsella</taxon>
    </lineage>
</organism>
<evidence type="ECO:0000313" key="2">
    <source>
        <dbReference type="EMBL" id="EBA39167.1"/>
    </source>
</evidence>
<reference evidence="2 3" key="2">
    <citation type="submission" date="2007-04" db="EMBL/GenBank/DDBJ databases">
        <authorList>
            <person name="Fulton L."/>
            <person name="Clifton S."/>
            <person name="Fulton B."/>
            <person name="Xu J."/>
            <person name="Minx P."/>
            <person name="Mardis E.R."/>
            <person name="Wilson R.K."/>
        </authorList>
    </citation>
    <scope>NUCLEOTIDE SEQUENCE [LARGE SCALE GENOMIC DNA]</scope>
    <source>
        <strain evidence="3">ATCC 25986 / DSM 3979 / JCM 10188 / KCTC 3647 / NCTC 11838 / VPI 1003</strain>
    </source>
</reference>
<sequence>MINLIRQLFKNFHDLPFDLMRISQRLGDANRAGGHKGHEADRLAQEEHAKCLSEQHKHNQGKDKQRDCRDRETHHTLEHVRILFIVKNRLERKDKGKEGNCARDGACNDSEQIGYLKHWRPHFPF</sequence>
<evidence type="ECO:0000256" key="1">
    <source>
        <dbReference type="SAM" id="MobiDB-lite"/>
    </source>
</evidence>
<feature type="region of interest" description="Disordered" evidence="1">
    <location>
        <begin position="29"/>
        <end position="72"/>
    </location>
</feature>
<reference evidence="2 3" key="1">
    <citation type="submission" date="2007-01" db="EMBL/GenBank/DDBJ databases">
        <title>Draft genome sequence of Collinsella aerofaciens (ATCC 25986).</title>
        <authorList>
            <person name="Sudarsanam P."/>
            <person name="Ley R."/>
            <person name="Guruge J."/>
            <person name="Turnbaugh P.J."/>
            <person name="Mahowald M."/>
            <person name="Liep D."/>
            <person name="Gordon J."/>
        </authorList>
    </citation>
    <scope>NUCLEOTIDE SEQUENCE [LARGE SCALE GENOMIC DNA]</scope>
    <source>
        <strain evidence="3">ATCC 25986 / DSM 3979 / JCM 10188 / KCTC 3647 / NCTC 11838 / VPI 1003</strain>
    </source>
</reference>
<feature type="compositionally biased region" description="Basic and acidic residues" evidence="1">
    <location>
        <begin position="36"/>
        <end position="72"/>
    </location>
</feature>
<proteinExistence type="predicted"/>